<keyword evidence="3" id="KW-1185">Reference proteome</keyword>
<evidence type="ECO:0000313" key="3">
    <source>
        <dbReference type="Proteomes" id="UP001497482"/>
    </source>
</evidence>
<feature type="compositionally biased region" description="Basic residues" evidence="1">
    <location>
        <begin position="71"/>
        <end position="81"/>
    </location>
</feature>
<feature type="region of interest" description="Disordered" evidence="1">
    <location>
        <begin position="236"/>
        <end position="271"/>
    </location>
</feature>
<feature type="compositionally biased region" description="Low complexity" evidence="1">
    <location>
        <begin position="1"/>
        <end position="16"/>
    </location>
</feature>
<feature type="region of interest" description="Disordered" evidence="1">
    <location>
        <begin position="1"/>
        <end position="82"/>
    </location>
</feature>
<protein>
    <submittedName>
        <fullName evidence="2">Uncharacterized protein</fullName>
    </submittedName>
</protein>
<dbReference type="EMBL" id="OZ035835">
    <property type="protein sequence ID" value="CAL1578093.1"/>
    <property type="molecule type" value="Genomic_DNA"/>
</dbReference>
<accession>A0AAV2JPG4</accession>
<dbReference type="PANTHER" id="PTHR31514">
    <property type="entry name" value="MUSCULAR LMNA-INTERACTING PROTEIN MLIP"/>
    <property type="match status" value="1"/>
</dbReference>
<gene>
    <name evidence="2" type="ORF">KC01_LOCUS9315</name>
</gene>
<dbReference type="Pfam" id="PF15274">
    <property type="entry name" value="MLIP"/>
    <property type="match status" value="1"/>
</dbReference>
<evidence type="ECO:0000256" key="1">
    <source>
        <dbReference type="SAM" id="MobiDB-lite"/>
    </source>
</evidence>
<organism evidence="2 3">
    <name type="scientific">Knipowitschia caucasica</name>
    <name type="common">Caucasian dwarf goby</name>
    <name type="synonym">Pomatoschistus caucasicus</name>
    <dbReference type="NCBI Taxonomy" id="637954"/>
    <lineage>
        <taxon>Eukaryota</taxon>
        <taxon>Metazoa</taxon>
        <taxon>Chordata</taxon>
        <taxon>Craniata</taxon>
        <taxon>Vertebrata</taxon>
        <taxon>Euteleostomi</taxon>
        <taxon>Actinopterygii</taxon>
        <taxon>Neopterygii</taxon>
        <taxon>Teleostei</taxon>
        <taxon>Neoteleostei</taxon>
        <taxon>Acanthomorphata</taxon>
        <taxon>Gobiaria</taxon>
        <taxon>Gobiiformes</taxon>
        <taxon>Gobioidei</taxon>
        <taxon>Gobiidae</taxon>
        <taxon>Gobiinae</taxon>
        <taxon>Knipowitschia</taxon>
    </lineage>
</organism>
<dbReference type="AlphaFoldDB" id="A0AAV2JPG4"/>
<feature type="region of interest" description="Disordered" evidence="1">
    <location>
        <begin position="183"/>
        <end position="214"/>
    </location>
</feature>
<dbReference type="Proteomes" id="UP001497482">
    <property type="component" value="Chromosome 13"/>
</dbReference>
<dbReference type="PANTHER" id="PTHR31514:SF1">
    <property type="entry name" value="MUSCULAR LMNA-INTERACTING PROTEIN"/>
    <property type="match status" value="1"/>
</dbReference>
<dbReference type="InterPro" id="IPR029331">
    <property type="entry name" value="MLIP"/>
</dbReference>
<proteinExistence type="predicted"/>
<name>A0AAV2JPG4_KNICA</name>
<evidence type="ECO:0000313" key="2">
    <source>
        <dbReference type="EMBL" id="CAL1578093.1"/>
    </source>
</evidence>
<feature type="region of interest" description="Disordered" evidence="1">
    <location>
        <begin position="102"/>
        <end position="122"/>
    </location>
</feature>
<feature type="compositionally biased region" description="Low complexity" evidence="1">
    <location>
        <begin position="42"/>
        <end position="63"/>
    </location>
</feature>
<reference evidence="2 3" key="1">
    <citation type="submission" date="2024-04" db="EMBL/GenBank/DDBJ databases">
        <authorList>
            <person name="Waldvogel A.-M."/>
            <person name="Schoenle A."/>
        </authorList>
    </citation>
    <scope>NUCLEOTIDE SEQUENCE [LARGE SCALE GENOMIC DNA]</scope>
</reference>
<sequence>MSPHLSHLLSPSRHTPTALSGRPLLGASSFPRPSPAPPIRDLTSSPSLSLRSTPSPRPGSGLSDGPDREVKRKPHKIKSRYKSLAAIPTNTLLLDQQVIDEQVDSSQDSTGDRGVSLDAHDADTDKEMCCPAWLRKESEELYAVIDEILGNTSIPPKSKSPINNETQKNKMTFPHSYGRETKYASVGHLNPPGYNQRRADSDETRPGVIRSVSPVTRLTAEPHLKSECGPFRRFESQQFSDSTKSEGSRAADGGSGACDLHITEPDEPLGLPKYRTSLSSSSFCPTERKLMAFQTQI</sequence>